<dbReference type="OrthoDB" id="249177at2"/>
<feature type="chain" id="PRO_5015579064" description="TraB/GumN family protein" evidence="1">
    <location>
        <begin position="36"/>
        <end position="296"/>
    </location>
</feature>
<evidence type="ECO:0000313" key="2">
    <source>
        <dbReference type="EMBL" id="PQO40909.1"/>
    </source>
</evidence>
<proteinExistence type="predicted"/>
<evidence type="ECO:0000313" key="3">
    <source>
        <dbReference type="Proteomes" id="UP000239388"/>
    </source>
</evidence>
<feature type="signal peptide" evidence="1">
    <location>
        <begin position="1"/>
        <end position="35"/>
    </location>
</feature>
<dbReference type="Proteomes" id="UP000239388">
    <property type="component" value="Unassembled WGS sequence"/>
</dbReference>
<organism evidence="2 3">
    <name type="scientific">Blastopirellula marina</name>
    <dbReference type="NCBI Taxonomy" id="124"/>
    <lineage>
        <taxon>Bacteria</taxon>
        <taxon>Pseudomonadati</taxon>
        <taxon>Planctomycetota</taxon>
        <taxon>Planctomycetia</taxon>
        <taxon>Pirellulales</taxon>
        <taxon>Pirellulaceae</taxon>
        <taxon>Blastopirellula</taxon>
    </lineage>
</organism>
<comment type="caution">
    <text evidence="2">The sequence shown here is derived from an EMBL/GenBank/DDBJ whole genome shotgun (WGS) entry which is preliminary data.</text>
</comment>
<dbReference type="AlphaFoldDB" id="A0A2S8G908"/>
<dbReference type="EMBL" id="PUIB01000007">
    <property type="protein sequence ID" value="PQO40909.1"/>
    <property type="molecule type" value="Genomic_DNA"/>
</dbReference>
<sequence>MSVRSLLHTLRPLCDRRLWMLVLSILLASGGQAQAAEKSDGPEFVRVKNNAQGKPTALQTAIAHYQAKDGGKLQVDLIGAVHVGEGAYYQELNKRFKAYDAVMYELVAPEGTRVPAGGAGHSSPVSSLQTGMKDMLDLEFQLEKVDYSPENFIHADMSPDEFAKDMEERGDSVLGMFARAMGQGLVQQSKGGSTDAAIMMALFSKDRAKKLRRVFASQIADMDTQMRAIEGKNGSTIISQRNAKAFEIMNREIKNGKQNIAVFYGAGHLEDMHKRLLNDFGMELKSVEYLDAWDLE</sequence>
<protein>
    <recommendedName>
        <fullName evidence="4">TraB/GumN family protein</fullName>
    </recommendedName>
</protein>
<dbReference type="PANTHER" id="PTHR35757">
    <property type="entry name" value="THERMOSOME SUBUNIT GAMMA"/>
    <property type="match status" value="1"/>
</dbReference>
<keyword evidence="1" id="KW-0732">Signal</keyword>
<name>A0A2S8G908_9BACT</name>
<evidence type="ECO:0008006" key="4">
    <source>
        <dbReference type="Google" id="ProtNLM"/>
    </source>
</evidence>
<gene>
    <name evidence="2" type="ORF">C5Y98_04845</name>
</gene>
<dbReference type="RefSeq" id="WP_146118497.1">
    <property type="nucleotide sequence ID" value="NZ_PUIB01000007.1"/>
</dbReference>
<accession>A0A2S8G908</accession>
<reference evidence="2 3" key="1">
    <citation type="submission" date="2018-02" db="EMBL/GenBank/DDBJ databases">
        <title>Comparative genomes isolates from brazilian mangrove.</title>
        <authorList>
            <person name="Araujo J.E."/>
            <person name="Taketani R.G."/>
            <person name="Silva M.C.P."/>
            <person name="Loureco M.V."/>
            <person name="Andreote F.D."/>
        </authorList>
    </citation>
    <scope>NUCLEOTIDE SEQUENCE [LARGE SCALE GENOMIC DNA]</scope>
    <source>
        <strain evidence="2 3">NAP PRIS-MGV</strain>
    </source>
</reference>
<dbReference type="PANTHER" id="PTHR35757:SF1">
    <property type="entry name" value="THERMOSOME SUBUNIT GAMMA"/>
    <property type="match status" value="1"/>
</dbReference>
<evidence type="ECO:0000256" key="1">
    <source>
        <dbReference type="SAM" id="SignalP"/>
    </source>
</evidence>